<evidence type="ECO:0000313" key="2">
    <source>
        <dbReference type="RefSeq" id="XP_013855711.1"/>
    </source>
</evidence>
<keyword evidence="1" id="KW-1185">Reference proteome</keyword>
<reference evidence="2" key="1">
    <citation type="submission" date="2025-08" db="UniProtKB">
        <authorList>
            <consortium name="RefSeq"/>
        </authorList>
    </citation>
    <scope>IDENTIFICATION</scope>
</reference>
<dbReference type="RefSeq" id="XP_013855711.1">
    <property type="nucleotide sequence ID" value="XM_014000257.1"/>
</dbReference>
<dbReference type="GeneID" id="106511508"/>
<name>A0A2I4AJR6_AUSLI</name>
<dbReference type="OrthoDB" id="8444640at2759"/>
<organism evidence="1 2">
    <name type="scientific">Austrofundulus limnaeus</name>
    <name type="common">Annual killifish</name>
    <dbReference type="NCBI Taxonomy" id="52670"/>
    <lineage>
        <taxon>Eukaryota</taxon>
        <taxon>Metazoa</taxon>
        <taxon>Chordata</taxon>
        <taxon>Craniata</taxon>
        <taxon>Vertebrata</taxon>
        <taxon>Euteleostomi</taxon>
        <taxon>Actinopterygii</taxon>
        <taxon>Neopterygii</taxon>
        <taxon>Teleostei</taxon>
        <taxon>Neoteleostei</taxon>
        <taxon>Acanthomorphata</taxon>
        <taxon>Ovalentaria</taxon>
        <taxon>Atherinomorphae</taxon>
        <taxon>Cyprinodontiformes</taxon>
        <taxon>Rivulidae</taxon>
        <taxon>Austrofundulus</taxon>
    </lineage>
</organism>
<dbReference type="InParanoid" id="A0A2I4AJR6"/>
<accession>A0A2I4AJR6</accession>
<feature type="non-terminal residue" evidence="2">
    <location>
        <position position="406"/>
    </location>
</feature>
<sequence>MKNVVNLSQSFTLTSAQFTLLNRGLTFVPTKGSNKNIFFQSQYDLQQYHRKIKLAVYHKENDNADIPRFTPKSDWAPALSQLPPQVTTLINNDLKYMREKFKIHNNKSNLSRDENKALEELMKNRNIIIKPADKGSAVIIMDKEQYLYEGYRQLNDTNYYLKLTKPLYIETVPMVKKIVYNLYHKKFINAKQRNYLIGSSEPRARLFYLLPKIHKKPDKWSIPFKVPPGRPIVADCGSETYYTAEYIDYYLNPLSNKHKSYIKDTYDFIDKIKKLHLPDNAILFTMDVTSLYTNILSKEGMEAVKNIFKKYPDKSRPEKELLELLEINLSRNDFEFNGDYFLQIKGTAMGKKFAPAYADIFMAEWEESALSKCEKKPLHYFRYLDDIWGVWNHSAMKMSEHRQVQI</sequence>
<evidence type="ECO:0000313" key="1">
    <source>
        <dbReference type="Proteomes" id="UP000192220"/>
    </source>
</evidence>
<gene>
    <name evidence="2" type="primary">LOC106511508</name>
</gene>
<dbReference type="Proteomes" id="UP000192220">
    <property type="component" value="Unplaced"/>
</dbReference>
<dbReference type="PANTHER" id="PTHR21301:SF10">
    <property type="entry name" value="REVERSE TRANSCRIPTASE DOMAIN-CONTAINING PROTEIN"/>
    <property type="match status" value="1"/>
</dbReference>
<dbReference type="PANTHER" id="PTHR21301">
    <property type="entry name" value="REVERSE TRANSCRIPTASE"/>
    <property type="match status" value="1"/>
</dbReference>
<dbReference type="AlphaFoldDB" id="A0A2I4AJR6"/>
<protein>
    <submittedName>
        <fullName evidence="2">Uncharacterized protein LOC106511508</fullName>
    </submittedName>
</protein>
<dbReference type="KEGG" id="alim:106511508"/>
<proteinExistence type="predicted"/>